<dbReference type="GO" id="GO:0045494">
    <property type="term" value="P:photoreceptor cell maintenance"/>
    <property type="evidence" value="ECO:0007669"/>
    <property type="project" value="InterPro"/>
</dbReference>
<evidence type="ECO:0000259" key="1">
    <source>
        <dbReference type="PROSITE" id="PS51352"/>
    </source>
</evidence>
<dbReference type="SUPFAM" id="SSF52833">
    <property type="entry name" value="Thioredoxin-like"/>
    <property type="match status" value="1"/>
</dbReference>
<dbReference type="Gene3D" id="3.40.30.10">
    <property type="entry name" value="Glutaredoxin"/>
    <property type="match status" value="1"/>
</dbReference>
<evidence type="ECO:0000313" key="2">
    <source>
        <dbReference type="EMBL" id="TKR81348.1"/>
    </source>
</evidence>
<reference evidence="2" key="2">
    <citation type="journal article" date="2015" name="Genome Biol.">
        <title>Comparative genomics of Steinernema reveals deeply conserved gene regulatory networks.</title>
        <authorList>
            <person name="Dillman A.R."/>
            <person name="Macchietto M."/>
            <person name="Porter C.F."/>
            <person name="Rogers A."/>
            <person name="Williams B."/>
            <person name="Antoshechkin I."/>
            <person name="Lee M.M."/>
            <person name="Goodwin Z."/>
            <person name="Lu X."/>
            <person name="Lewis E.E."/>
            <person name="Goodrich-Blair H."/>
            <person name="Stock S.P."/>
            <person name="Adams B.J."/>
            <person name="Sternberg P.W."/>
            <person name="Mortazavi A."/>
        </authorList>
    </citation>
    <scope>NUCLEOTIDE SEQUENCE [LARGE SCALE GENOMIC DNA]</scope>
    <source>
        <strain evidence="2">ALL</strain>
    </source>
</reference>
<name>A0A4U5NEK6_STECR</name>
<dbReference type="PANTHER" id="PTHR46762">
    <property type="entry name" value="NUCLEOREDOXIN-LIKE PROTEIN 2"/>
    <property type="match status" value="1"/>
</dbReference>
<dbReference type="InterPro" id="IPR013766">
    <property type="entry name" value="Thioredoxin_domain"/>
</dbReference>
<reference evidence="2" key="3">
    <citation type="journal article" date="2019" name="G3 (Bethesda)">
        <title>Hybrid Assembly of the Genome of the Entomopathogenic Nematode Steinernema carpocapsae Identifies the X-Chromosome.</title>
        <authorList>
            <person name="Serra L."/>
            <person name="Macchietto M."/>
            <person name="Macias-Munoz A."/>
            <person name="McGill C.J."/>
            <person name="Rodriguez I.M."/>
            <person name="Rodriguez B."/>
            <person name="Murad R."/>
            <person name="Mortazavi A."/>
        </authorList>
    </citation>
    <scope>NUCLEOTIDE SEQUENCE</scope>
    <source>
        <strain evidence="2">ALL</strain>
    </source>
</reference>
<accession>A0A4U5NEK6</accession>
<dbReference type="GO" id="GO:0007600">
    <property type="term" value="P:sensory perception"/>
    <property type="evidence" value="ECO:0007669"/>
    <property type="project" value="InterPro"/>
</dbReference>
<dbReference type="PANTHER" id="PTHR46762:SF1">
    <property type="entry name" value="NUCLEOREDOXIN-LIKE PROTEIN 2"/>
    <property type="match status" value="1"/>
</dbReference>
<dbReference type="AlphaFoldDB" id="A0A4U5NEK6"/>
<dbReference type="EMBL" id="AZBU02000004">
    <property type="protein sequence ID" value="TKR81348.1"/>
    <property type="molecule type" value="Genomic_DNA"/>
</dbReference>
<dbReference type="CDD" id="cd02964">
    <property type="entry name" value="TryX_like_family"/>
    <property type="match status" value="1"/>
</dbReference>
<organism evidence="2">
    <name type="scientific">Steinernema carpocapsae</name>
    <name type="common">Entomopathogenic nematode</name>
    <dbReference type="NCBI Taxonomy" id="34508"/>
    <lineage>
        <taxon>Eukaryota</taxon>
        <taxon>Metazoa</taxon>
        <taxon>Ecdysozoa</taxon>
        <taxon>Nematoda</taxon>
        <taxon>Chromadorea</taxon>
        <taxon>Rhabditida</taxon>
        <taxon>Tylenchina</taxon>
        <taxon>Panagrolaimomorpha</taxon>
        <taxon>Strongyloidoidea</taxon>
        <taxon>Steinernematidae</taxon>
        <taxon>Steinernema</taxon>
    </lineage>
</organism>
<dbReference type="PROSITE" id="PS51352">
    <property type="entry name" value="THIOREDOXIN_2"/>
    <property type="match status" value="1"/>
</dbReference>
<dbReference type="OrthoDB" id="189920at2759"/>
<dbReference type="InterPro" id="IPR029519">
    <property type="entry name" value="RdCVF2"/>
</dbReference>
<reference evidence="2" key="1">
    <citation type="submission" date="2013-11" db="EMBL/GenBank/DDBJ databases">
        <authorList>
            <person name="Sternberg P."/>
            <person name="Dillman A."/>
            <person name="Macchietto M."/>
        </authorList>
    </citation>
    <scope>NUCLEOTIDE SEQUENCE</scope>
    <source>
        <strain evidence="2">ALL</strain>
    </source>
</reference>
<proteinExistence type="predicted"/>
<comment type="caution">
    <text evidence="2">The sequence shown here is derived from an EMBL/GenBank/DDBJ whole genome shotgun (WGS) entry which is preliminary data.</text>
</comment>
<sequence length="144" mass="16323">MAELLANVELCRLDGERTTGLRALENKVVALLFSAHWCAPCRGFTPILREFYKDLEDFDFEVVFVSCDKSEHELLAYMTDSHGNWLYVPFSSSQITLLSKRYDVDGIPMLIIVKPDGSIITRDGRSEVLSKSPISAFNSWKSQL</sequence>
<feature type="domain" description="Thioredoxin" evidence="1">
    <location>
        <begin position="1"/>
        <end position="144"/>
    </location>
</feature>
<dbReference type="InterPro" id="IPR036249">
    <property type="entry name" value="Thioredoxin-like_sf"/>
</dbReference>
<protein>
    <recommendedName>
        <fullName evidence="1">Thioredoxin domain-containing protein</fullName>
    </recommendedName>
</protein>
<gene>
    <name evidence="2" type="ORF">L596_015231</name>
</gene>
<dbReference type="InterPro" id="IPR012336">
    <property type="entry name" value="Thioredoxin-like_fold"/>
</dbReference>
<dbReference type="Pfam" id="PF13905">
    <property type="entry name" value="Thioredoxin_8"/>
    <property type="match status" value="1"/>
</dbReference>